<comment type="catalytic activity">
    <reaction evidence="9">
        <text>S-methyl-5'-thioadenosine + phosphate = 5-(methylsulfanyl)-alpha-D-ribose 1-phosphate + adenine</text>
        <dbReference type="Rhea" id="RHEA:11852"/>
        <dbReference type="ChEBI" id="CHEBI:16708"/>
        <dbReference type="ChEBI" id="CHEBI:17509"/>
        <dbReference type="ChEBI" id="CHEBI:43474"/>
        <dbReference type="ChEBI" id="CHEBI:58533"/>
        <dbReference type="EC" id="2.4.2.28"/>
    </reaction>
    <physiologicalReaction direction="left-to-right" evidence="9">
        <dbReference type="Rhea" id="RHEA:11853"/>
    </physiologicalReaction>
</comment>
<evidence type="ECO:0000256" key="7">
    <source>
        <dbReference type="ARBA" id="ARBA00047989"/>
    </source>
</evidence>
<comment type="catalytic activity">
    <reaction evidence="8">
        <text>adenosine + phosphate = alpha-D-ribose 1-phosphate + adenine</text>
        <dbReference type="Rhea" id="RHEA:27642"/>
        <dbReference type="ChEBI" id="CHEBI:16335"/>
        <dbReference type="ChEBI" id="CHEBI:16708"/>
        <dbReference type="ChEBI" id="CHEBI:43474"/>
        <dbReference type="ChEBI" id="CHEBI:57720"/>
        <dbReference type="EC" id="2.4.2.1"/>
    </reaction>
    <physiologicalReaction direction="left-to-right" evidence="8">
        <dbReference type="Rhea" id="RHEA:27643"/>
    </physiologicalReaction>
</comment>
<evidence type="ECO:0000256" key="9">
    <source>
        <dbReference type="ARBA" id="ARBA00049893"/>
    </source>
</evidence>
<gene>
    <name evidence="10" type="ORF">Apau_1404</name>
</gene>
<keyword evidence="11" id="KW-1185">Reference proteome</keyword>
<comment type="catalytic activity">
    <reaction evidence="7">
        <text>adenosine + H2O + H(+) = inosine + NH4(+)</text>
        <dbReference type="Rhea" id="RHEA:24408"/>
        <dbReference type="ChEBI" id="CHEBI:15377"/>
        <dbReference type="ChEBI" id="CHEBI:15378"/>
        <dbReference type="ChEBI" id="CHEBI:16335"/>
        <dbReference type="ChEBI" id="CHEBI:17596"/>
        <dbReference type="ChEBI" id="CHEBI:28938"/>
        <dbReference type="EC" id="3.5.4.4"/>
    </reaction>
    <physiologicalReaction direction="left-to-right" evidence="7">
        <dbReference type="Rhea" id="RHEA:24409"/>
    </physiologicalReaction>
</comment>
<proteinExistence type="inferred from homology"/>
<name>E3D044_9BACT</name>
<evidence type="ECO:0000313" key="11">
    <source>
        <dbReference type="Proteomes" id="UP000005096"/>
    </source>
</evidence>
<dbReference type="PANTHER" id="PTHR30616">
    <property type="entry name" value="UNCHARACTERIZED PROTEIN YFIH"/>
    <property type="match status" value="1"/>
</dbReference>
<keyword evidence="3" id="KW-0808">Transferase</keyword>
<dbReference type="EMBL" id="CM001022">
    <property type="protein sequence ID" value="EFQ23823.1"/>
    <property type="molecule type" value="Genomic_DNA"/>
</dbReference>
<keyword evidence="5" id="KW-0378">Hydrolase</keyword>
<sequence>MTSPGWERIRLGDQECLRVVFPEPLEGHLRAYFVLKGPWTAGTRGNPEEILKRSRDLRSSEPDLPERWIAPVQRHGIGILQGDRASVLPLRPDGDGVFLKAPGAGLLLRYADCVPVLLAGRLPRPWALGLHTGYAGVTEDLVGAGFERLFGHEGQDGEDLWAWIGPGIGKCCYVRDEDDPGTARGKRRLPPACWDEEEGGKVRFDLKGALQLQLRRHVPEERIFDCALCTAHEGAHCLSYRRGDQEDRMALLAWIHRCIPPFQATSPAFEGKKKAEGTPSP</sequence>
<evidence type="ECO:0000256" key="6">
    <source>
        <dbReference type="ARBA" id="ARBA00022833"/>
    </source>
</evidence>
<dbReference type="STRING" id="584708.Apau_1404"/>
<comment type="similarity">
    <text evidence="2">Belongs to the purine nucleoside phosphorylase YfiH/LACC1 family.</text>
</comment>
<dbReference type="HOGENOM" id="CLU_1110968_0_0_0"/>
<evidence type="ECO:0000256" key="4">
    <source>
        <dbReference type="ARBA" id="ARBA00022723"/>
    </source>
</evidence>
<dbReference type="RefSeq" id="WP_006301026.1">
    <property type="nucleotide sequence ID" value="NZ_CM001022.1"/>
</dbReference>
<dbReference type="InterPro" id="IPR003730">
    <property type="entry name" value="Cu_polyphenol_OxRdtase"/>
</dbReference>
<dbReference type="SUPFAM" id="SSF64438">
    <property type="entry name" value="CNF1/YfiH-like putative cysteine hydrolases"/>
    <property type="match status" value="1"/>
</dbReference>
<keyword evidence="6" id="KW-0862">Zinc</keyword>
<evidence type="ECO:0000256" key="1">
    <source>
        <dbReference type="ARBA" id="ARBA00000553"/>
    </source>
</evidence>
<dbReference type="Proteomes" id="UP000005096">
    <property type="component" value="Chromosome"/>
</dbReference>
<dbReference type="GO" id="GO:0005507">
    <property type="term" value="F:copper ion binding"/>
    <property type="evidence" value="ECO:0007669"/>
    <property type="project" value="TreeGrafter"/>
</dbReference>
<dbReference type="eggNOG" id="COG1496">
    <property type="taxonomic scope" value="Bacteria"/>
</dbReference>
<evidence type="ECO:0008006" key="12">
    <source>
        <dbReference type="Google" id="ProtNLM"/>
    </source>
</evidence>
<dbReference type="PANTHER" id="PTHR30616:SF2">
    <property type="entry name" value="PURINE NUCLEOSIDE PHOSPHORYLASE LACC1"/>
    <property type="match status" value="1"/>
</dbReference>
<comment type="catalytic activity">
    <reaction evidence="1">
        <text>inosine + phosphate = alpha-D-ribose 1-phosphate + hypoxanthine</text>
        <dbReference type="Rhea" id="RHEA:27646"/>
        <dbReference type="ChEBI" id="CHEBI:17368"/>
        <dbReference type="ChEBI" id="CHEBI:17596"/>
        <dbReference type="ChEBI" id="CHEBI:43474"/>
        <dbReference type="ChEBI" id="CHEBI:57720"/>
        <dbReference type="EC" id="2.4.2.1"/>
    </reaction>
    <physiologicalReaction direction="left-to-right" evidence="1">
        <dbReference type="Rhea" id="RHEA:27647"/>
    </physiologicalReaction>
</comment>
<evidence type="ECO:0000256" key="2">
    <source>
        <dbReference type="ARBA" id="ARBA00007353"/>
    </source>
</evidence>
<protein>
    <recommendedName>
        <fullName evidence="12">Multi-copper polyphenol oxidoreductase, laccase</fullName>
    </recommendedName>
</protein>
<evidence type="ECO:0000256" key="3">
    <source>
        <dbReference type="ARBA" id="ARBA00022679"/>
    </source>
</evidence>
<dbReference type="GO" id="GO:0016787">
    <property type="term" value="F:hydrolase activity"/>
    <property type="evidence" value="ECO:0007669"/>
    <property type="project" value="UniProtKB-KW"/>
</dbReference>
<dbReference type="GO" id="GO:0017061">
    <property type="term" value="F:S-methyl-5-thioadenosine phosphorylase activity"/>
    <property type="evidence" value="ECO:0007669"/>
    <property type="project" value="UniProtKB-EC"/>
</dbReference>
<reference evidence="10 11" key="1">
    <citation type="journal article" date="2010" name="Stand. Genomic Sci.">
        <title>Non-contiguous finished genome sequence of Aminomonas paucivorans type strain (GLU-3).</title>
        <authorList>
            <person name="Pitluck S."/>
            <person name="Yasawong M."/>
            <person name="Held B."/>
            <person name="Lapidus A."/>
            <person name="Nolan M."/>
            <person name="Copeland A."/>
            <person name="Lucas S."/>
            <person name="Del Rio T.G."/>
            <person name="Tice H."/>
            <person name="Cheng J.F."/>
            <person name="Chertkov O."/>
            <person name="Goodwin L."/>
            <person name="Tapia R."/>
            <person name="Han C."/>
            <person name="Liolios K."/>
            <person name="Ivanova N."/>
            <person name="Mavromatis K."/>
            <person name="Ovchinnikova G."/>
            <person name="Pati A."/>
            <person name="Chen A."/>
            <person name="Palaniappan K."/>
            <person name="Land M."/>
            <person name="Hauser L."/>
            <person name="Chang Y.J."/>
            <person name="Jeffries C.D."/>
            <person name="Pukall R."/>
            <person name="Spring S."/>
            <person name="Rohde M."/>
            <person name="Sikorski J."/>
            <person name="Goker M."/>
            <person name="Woyke T."/>
            <person name="Bristow J."/>
            <person name="Eisen J.A."/>
            <person name="Markowitz V."/>
            <person name="Hugenholtz P."/>
            <person name="Kyrpides N.C."/>
            <person name="Klenk H.P."/>
        </authorList>
    </citation>
    <scope>NUCLEOTIDE SEQUENCE [LARGE SCALE GENOMIC DNA]</scope>
    <source>
        <strain evidence="10 11">DSM 12260</strain>
    </source>
</reference>
<dbReference type="CDD" id="cd16833">
    <property type="entry name" value="YfiH"/>
    <property type="match status" value="1"/>
</dbReference>
<dbReference type="PaxDb" id="584708-Apau_1404"/>
<evidence type="ECO:0000256" key="8">
    <source>
        <dbReference type="ARBA" id="ARBA00048968"/>
    </source>
</evidence>
<dbReference type="InterPro" id="IPR038371">
    <property type="entry name" value="Cu_polyphenol_OxRdtase_sf"/>
</dbReference>
<dbReference type="Gene3D" id="3.60.140.10">
    <property type="entry name" value="CNF1/YfiH-like putative cysteine hydrolases"/>
    <property type="match status" value="1"/>
</dbReference>
<dbReference type="AlphaFoldDB" id="E3D044"/>
<dbReference type="InterPro" id="IPR011324">
    <property type="entry name" value="Cytotoxic_necrot_fac-like_cat"/>
</dbReference>
<evidence type="ECO:0000256" key="5">
    <source>
        <dbReference type="ARBA" id="ARBA00022801"/>
    </source>
</evidence>
<evidence type="ECO:0000313" key="10">
    <source>
        <dbReference type="EMBL" id="EFQ23823.1"/>
    </source>
</evidence>
<dbReference type="Pfam" id="PF02578">
    <property type="entry name" value="Cu-oxidase_4"/>
    <property type="match status" value="1"/>
</dbReference>
<keyword evidence="4" id="KW-0479">Metal-binding</keyword>
<accession>E3D044</accession>
<organism evidence="10 11">
    <name type="scientific">Aminomonas paucivorans DSM 12260</name>
    <dbReference type="NCBI Taxonomy" id="584708"/>
    <lineage>
        <taxon>Bacteria</taxon>
        <taxon>Thermotogati</taxon>
        <taxon>Synergistota</taxon>
        <taxon>Synergistia</taxon>
        <taxon>Synergistales</taxon>
        <taxon>Synergistaceae</taxon>
        <taxon>Aminomonas</taxon>
    </lineage>
</organism>